<evidence type="ECO:0000313" key="1">
    <source>
        <dbReference type="EMBL" id="MPL60883.1"/>
    </source>
</evidence>
<proteinExistence type="predicted"/>
<reference evidence="1" key="1">
    <citation type="submission" date="2019-08" db="EMBL/GenBank/DDBJ databases">
        <authorList>
            <person name="Kucharzyk K."/>
            <person name="Murdoch R.W."/>
            <person name="Higgins S."/>
            <person name="Loffler F."/>
        </authorList>
    </citation>
    <scope>NUCLEOTIDE SEQUENCE</scope>
</reference>
<name>A0A644T1U0_9ZZZZ</name>
<protein>
    <submittedName>
        <fullName evidence="1">Uncharacterized protein</fullName>
    </submittedName>
</protein>
<dbReference type="AlphaFoldDB" id="A0A644T1U0"/>
<gene>
    <name evidence="1" type="ORF">SDC9_06446</name>
</gene>
<organism evidence="1">
    <name type="scientific">bioreactor metagenome</name>
    <dbReference type="NCBI Taxonomy" id="1076179"/>
    <lineage>
        <taxon>unclassified sequences</taxon>
        <taxon>metagenomes</taxon>
        <taxon>ecological metagenomes</taxon>
    </lineage>
</organism>
<dbReference type="EMBL" id="VSSQ01000013">
    <property type="protein sequence ID" value="MPL60883.1"/>
    <property type="molecule type" value="Genomic_DNA"/>
</dbReference>
<accession>A0A644T1U0</accession>
<comment type="caution">
    <text evidence="1">The sequence shown here is derived from an EMBL/GenBank/DDBJ whole genome shotgun (WGS) entry which is preliminary data.</text>
</comment>
<sequence>MTRIASGLLVLALTAGAAAAGGFGIDLPRFSFPSQEVPVTQGTMGADHPGR</sequence>